<evidence type="ECO:0000256" key="5">
    <source>
        <dbReference type="ARBA" id="ARBA00022670"/>
    </source>
</evidence>
<comment type="caution">
    <text evidence="14">The sequence shown here is derived from an EMBL/GenBank/DDBJ whole genome shotgun (WGS) entry which is preliminary data.</text>
</comment>
<evidence type="ECO:0000256" key="6">
    <source>
        <dbReference type="ARBA" id="ARBA00022723"/>
    </source>
</evidence>
<gene>
    <name evidence="14" type="ORF">D8M06_06115</name>
</gene>
<keyword evidence="15" id="KW-1185">Reference proteome</keyword>
<evidence type="ECO:0000256" key="4">
    <source>
        <dbReference type="ARBA" id="ARBA00022525"/>
    </source>
</evidence>
<keyword evidence="8 10" id="KW-0720">Serine protease</keyword>
<feature type="domain" description="Fibronectin type-III" evidence="13">
    <location>
        <begin position="384"/>
        <end position="459"/>
    </location>
</feature>
<dbReference type="InterPro" id="IPR023828">
    <property type="entry name" value="Peptidase_S8_Ser-AS"/>
</dbReference>
<dbReference type="InterPro" id="IPR050131">
    <property type="entry name" value="Peptidase_S8_subtilisin-like"/>
</dbReference>
<evidence type="ECO:0000313" key="14">
    <source>
        <dbReference type="EMBL" id="RKQ35828.1"/>
    </source>
</evidence>
<evidence type="ECO:0000256" key="9">
    <source>
        <dbReference type="ARBA" id="ARBA00022837"/>
    </source>
</evidence>
<keyword evidence="5 10" id="KW-0645">Protease</keyword>
<dbReference type="CDD" id="cd07477">
    <property type="entry name" value="Peptidases_S8_Subtilisin_subset"/>
    <property type="match status" value="1"/>
</dbReference>
<dbReference type="InterPro" id="IPR037045">
    <property type="entry name" value="S8pro/Inhibitor_I9_sf"/>
</dbReference>
<feature type="compositionally biased region" description="Basic and acidic residues" evidence="12">
    <location>
        <begin position="525"/>
        <end position="540"/>
    </location>
</feature>
<dbReference type="InterPro" id="IPR000209">
    <property type="entry name" value="Peptidase_S8/S53_dom"/>
</dbReference>
<dbReference type="InterPro" id="IPR003961">
    <property type="entry name" value="FN3_dom"/>
</dbReference>
<keyword evidence="9" id="KW-0106">Calcium</keyword>
<dbReference type="CDD" id="cd00063">
    <property type="entry name" value="FN3"/>
    <property type="match status" value="1"/>
</dbReference>
<reference evidence="14 15" key="1">
    <citation type="journal article" date="2016" name="Int. J. Syst. Evol. Microbiol.">
        <title>Oceanobacillus halophilus sp. nov., a novel moderately halophilic bacterium from a hypersaline lake.</title>
        <authorList>
            <person name="Amoozegar M.A."/>
            <person name="Bagheri M."/>
            <person name="Makhdoumi A."/>
            <person name="Nikou M.M."/>
            <person name="Fazeli S.A.S."/>
            <person name="Schumann P."/>
            <person name="Sproer C."/>
            <person name="Sanchez-Porro C."/>
            <person name="Ventosa A."/>
        </authorList>
    </citation>
    <scope>NUCLEOTIDE SEQUENCE [LARGE SCALE GENOMIC DNA]</scope>
    <source>
        <strain evidence="14 15">DSM 23996</strain>
    </source>
</reference>
<evidence type="ECO:0000256" key="10">
    <source>
        <dbReference type="PROSITE-ProRule" id="PRU01240"/>
    </source>
</evidence>
<keyword evidence="4" id="KW-0964">Secreted</keyword>
<proteinExistence type="inferred from homology"/>
<keyword evidence="6" id="KW-0479">Metal-binding</keyword>
<comment type="cofactor">
    <cofactor evidence="1">
        <name>Ca(2+)</name>
        <dbReference type="ChEBI" id="CHEBI:29108"/>
    </cofactor>
</comment>
<dbReference type="GO" id="GO:0005576">
    <property type="term" value="C:extracellular region"/>
    <property type="evidence" value="ECO:0007669"/>
    <property type="project" value="UniProtKB-SubCell"/>
</dbReference>
<evidence type="ECO:0000313" key="15">
    <source>
        <dbReference type="Proteomes" id="UP000269301"/>
    </source>
</evidence>
<feature type="region of interest" description="Disordered" evidence="12">
    <location>
        <begin position="474"/>
        <end position="608"/>
    </location>
</feature>
<dbReference type="Gene3D" id="2.60.40.10">
    <property type="entry name" value="Immunoglobulins"/>
    <property type="match status" value="1"/>
</dbReference>
<dbReference type="GO" id="GO:0004252">
    <property type="term" value="F:serine-type endopeptidase activity"/>
    <property type="evidence" value="ECO:0007669"/>
    <property type="project" value="UniProtKB-UniRule"/>
</dbReference>
<dbReference type="Pfam" id="PF00082">
    <property type="entry name" value="Peptidase_S8"/>
    <property type="match status" value="1"/>
</dbReference>
<feature type="compositionally biased region" description="Polar residues" evidence="12">
    <location>
        <begin position="578"/>
        <end position="588"/>
    </location>
</feature>
<dbReference type="InterPro" id="IPR036852">
    <property type="entry name" value="Peptidase_S8/S53_dom_sf"/>
</dbReference>
<evidence type="ECO:0000256" key="1">
    <source>
        <dbReference type="ARBA" id="ARBA00001913"/>
    </source>
</evidence>
<dbReference type="Gene3D" id="3.30.70.80">
    <property type="entry name" value="Peptidase S8 propeptide/proteinase inhibitor I9"/>
    <property type="match status" value="1"/>
</dbReference>
<dbReference type="InterPro" id="IPR034202">
    <property type="entry name" value="Subtilisin_Carlsberg-like"/>
</dbReference>
<feature type="active site" description="Charge relay system" evidence="10">
    <location>
        <position position="170"/>
    </location>
</feature>
<dbReference type="EMBL" id="RBZP01000002">
    <property type="protein sequence ID" value="RKQ35828.1"/>
    <property type="molecule type" value="Genomic_DNA"/>
</dbReference>
<evidence type="ECO:0000256" key="7">
    <source>
        <dbReference type="ARBA" id="ARBA00022801"/>
    </source>
</evidence>
<dbReference type="SUPFAM" id="SSF52743">
    <property type="entry name" value="Subtilisin-like"/>
    <property type="match status" value="1"/>
</dbReference>
<evidence type="ECO:0000256" key="12">
    <source>
        <dbReference type="SAM" id="MobiDB-lite"/>
    </source>
</evidence>
<protein>
    <recommendedName>
        <fullName evidence="13">Fibronectin type-III domain-containing protein</fullName>
    </recommendedName>
</protein>
<dbReference type="OrthoDB" id="9798386at2"/>
<dbReference type="GO" id="GO:0006508">
    <property type="term" value="P:proteolysis"/>
    <property type="evidence" value="ECO:0007669"/>
    <property type="project" value="UniProtKB-KW"/>
</dbReference>
<sequence>MSKIIHFTVFMLSIFLIGIYQPIHASNVDVVKVVAGYENDYGKQLIRSNSKKIEYEFTNLSAISVTMDKQDVQELKNHEHITYIKENTSVKFSTDNGQITEVAELDDIPETERWNISQIGAEKAWVEGSTGKNVNIAIIDTGVSPHHELTVAGGIATVDYTENWKDDHGHGTHVAGVIAASHNETGVVGVAPDANIYAVKALDENGEGDLEDILEGIDWAIANNMDIINLSLGTDVEDPLLEEAIEKAADNGILIVGASGNSGEESSVIYPAKYEHVIGVSAVDGRLNIAPFSSTGPEVEFSAPGFSILSTFLDNSYGTASGTSQAAPHVTGILALLKEKNPDLSSEDLRKELIYHTKDIGIEGRDPLYGHGFVSYFPEDQVAPSDVTNVDIYHTTSDGFSIQWENPSEEDFKRVEIYLNDVFVDYINVEEEPTYTFKELESDKEYQLTIYAADRVGNLSQGIAEMIRTETIELEEEEHSKETTDEVEVEEKNEDQPIITAPKEQSSNSAANTEMNQKPVTVGIIKDDSDDKKDEKKKDLTSSSSDTSKKSDGEDEDSVRKDNGRDWDDILSEKETYETWNTETNMADSTHIEKSFSTEKEPENSKADTVENQSLFGKLMDVISGIFISLFTWAVGLFN</sequence>
<comment type="similarity">
    <text evidence="3 10 11">Belongs to the peptidase S8 family.</text>
</comment>
<accession>A0A495A7W4</accession>
<feature type="compositionally biased region" description="Polar residues" evidence="12">
    <location>
        <begin position="503"/>
        <end position="519"/>
    </location>
</feature>
<dbReference type="InterPro" id="IPR015500">
    <property type="entry name" value="Peptidase_S8_subtilisin-rel"/>
</dbReference>
<dbReference type="Pfam" id="PF00041">
    <property type="entry name" value="fn3"/>
    <property type="match status" value="1"/>
</dbReference>
<dbReference type="PANTHER" id="PTHR43806:SF11">
    <property type="entry name" value="CEREVISIN-RELATED"/>
    <property type="match status" value="1"/>
</dbReference>
<dbReference type="SUPFAM" id="SSF54897">
    <property type="entry name" value="Protease propeptides/inhibitors"/>
    <property type="match status" value="1"/>
</dbReference>
<dbReference type="InterPro" id="IPR023827">
    <property type="entry name" value="Peptidase_S8_Asp-AS"/>
</dbReference>
<dbReference type="SMART" id="SM00060">
    <property type="entry name" value="FN3"/>
    <property type="match status" value="1"/>
</dbReference>
<feature type="active site" description="Charge relay system" evidence="10">
    <location>
        <position position="140"/>
    </location>
</feature>
<evidence type="ECO:0000259" key="13">
    <source>
        <dbReference type="SMART" id="SM00060"/>
    </source>
</evidence>
<organism evidence="14 15">
    <name type="scientific">Oceanobacillus halophilus</name>
    <dbReference type="NCBI Taxonomy" id="930130"/>
    <lineage>
        <taxon>Bacteria</taxon>
        <taxon>Bacillati</taxon>
        <taxon>Bacillota</taxon>
        <taxon>Bacilli</taxon>
        <taxon>Bacillales</taxon>
        <taxon>Bacillaceae</taxon>
        <taxon>Oceanobacillus</taxon>
    </lineage>
</organism>
<keyword evidence="7 10" id="KW-0378">Hydrolase</keyword>
<feature type="compositionally biased region" description="Basic and acidic residues" evidence="12">
    <location>
        <begin position="547"/>
        <end position="577"/>
    </location>
</feature>
<dbReference type="Gene3D" id="3.40.50.200">
    <property type="entry name" value="Peptidase S8/S53 domain"/>
    <property type="match status" value="1"/>
</dbReference>
<feature type="active site" description="Charge relay system" evidence="10">
    <location>
        <position position="324"/>
    </location>
</feature>
<dbReference type="PANTHER" id="PTHR43806">
    <property type="entry name" value="PEPTIDASE S8"/>
    <property type="match status" value="1"/>
</dbReference>
<dbReference type="AlphaFoldDB" id="A0A495A7W4"/>
<dbReference type="Proteomes" id="UP000269301">
    <property type="component" value="Unassembled WGS sequence"/>
</dbReference>
<dbReference type="PROSITE" id="PS00138">
    <property type="entry name" value="SUBTILASE_SER"/>
    <property type="match status" value="1"/>
</dbReference>
<feature type="compositionally biased region" description="Basic and acidic residues" evidence="12">
    <location>
        <begin position="590"/>
        <end position="608"/>
    </location>
</feature>
<dbReference type="InterPro" id="IPR013783">
    <property type="entry name" value="Ig-like_fold"/>
</dbReference>
<evidence type="ECO:0000256" key="11">
    <source>
        <dbReference type="RuleBase" id="RU003355"/>
    </source>
</evidence>
<dbReference type="PROSITE" id="PS51892">
    <property type="entry name" value="SUBTILASE"/>
    <property type="match status" value="1"/>
</dbReference>
<name>A0A495A7W4_9BACI</name>
<evidence type="ECO:0000256" key="2">
    <source>
        <dbReference type="ARBA" id="ARBA00004613"/>
    </source>
</evidence>
<dbReference type="GO" id="GO:0046872">
    <property type="term" value="F:metal ion binding"/>
    <property type="evidence" value="ECO:0007669"/>
    <property type="project" value="UniProtKB-KW"/>
</dbReference>
<dbReference type="PROSITE" id="PS00137">
    <property type="entry name" value="SUBTILASE_HIS"/>
    <property type="match status" value="1"/>
</dbReference>
<comment type="subcellular location">
    <subcellularLocation>
        <location evidence="2">Secreted</location>
    </subcellularLocation>
</comment>
<evidence type="ECO:0000256" key="8">
    <source>
        <dbReference type="ARBA" id="ARBA00022825"/>
    </source>
</evidence>
<dbReference type="PRINTS" id="PR00723">
    <property type="entry name" value="SUBTILISIN"/>
</dbReference>
<dbReference type="PROSITE" id="PS00136">
    <property type="entry name" value="SUBTILASE_ASP"/>
    <property type="match status" value="1"/>
</dbReference>
<dbReference type="InterPro" id="IPR022398">
    <property type="entry name" value="Peptidase_S8_His-AS"/>
</dbReference>
<evidence type="ECO:0000256" key="3">
    <source>
        <dbReference type="ARBA" id="ARBA00011073"/>
    </source>
</evidence>
<dbReference type="RefSeq" id="WP_121203500.1">
    <property type="nucleotide sequence ID" value="NZ_RBZP01000002.1"/>
</dbReference>
<dbReference type="SUPFAM" id="SSF49265">
    <property type="entry name" value="Fibronectin type III"/>
    <property type="match status" value="1"/>
</dbReference>
<dbReference type="InterPro" id="IPR036116">
    <property type="entry name" value="FN3_sf"/>
</dbReference>